<dbReference type="OrthoDB" id="243313at2759"/>
<dbReference type="HOGENOM" id="CLU_000288_7_35_1"/>
<sequence>MRFPFEKITTTRLISYGGHGQVSLGTYCDEQVTIKRLLPEKRKKLHEVSSFLAEIKMMASVEHPHIVHFIGVAWDSLTDLCAVSDFMDGGDLHSLLKHYETEKRPHGFNLDKTRIALQVAYALAYLHSLDPTVLHRDLKQWSVDTMTAGVCTALWMAPEVMIGEHYDAINSVDIFSLGMVLSELDSPPYREMCWSPQVNYASIFSRNVPLELVHLGHSCVDLDPTARRSASEVLYRLLIILRMYEAYTS</sequence>
<keyword evidence="3" id="KW-1185">Reference proteome</keyword>
<evidence type="ECO:0000313" key="2">
    <source>
        <dbReference type="EMBL" id="EEY58522.1"/>
    </source>
</evidence>
<dbReference type="GO" id="GO:0005524">
    <property type="term" value="F:ATP binding"/>
    <property type="evidence" value="ECO:0007669"/>
    <property type="project" value="InterPro"/>
</dbReference>
<feature type="domain" description="Protein kinase" evidence="1">
    <location>
        <begin position="8"/>
        <end position="239"/>
    </location>
</feature>
<dbReference type="PANTHER" id="PTHR44329">
    <property type="entry name" value="SERINE/THREONINE-PROTEIN KINASE TNNI3K-RELATED"/>
    <property type="match status" value="1"/>
</dbReference>
<gene>
    <name evidence="2" type="ORF">PITG_20772</name>
</gene>
<dbReference type="KEGG" id="pif:PITG_20772"/>
<dbReference type="Gene3D" id="1.10.510.10">
    <property type="entry name" value="Transferase(Phosphotransferase) domain 1"/>
    <property type="match status" value="2"/>
</dbReference>
<dbReference type="VEuPathDB" id="FungiDB:PITG_20772"/>
<dbReference type="GO" id="GO:0004674">
    <property type="term" value="F:protein serine/threonine kinase activity"/>
    <property type="evidence" value="ECO:0007669"/>
    <property type="project" value="TreeGrafter"/>
</dbReference>
<name>D0P2Z6_PHYIT</name>
<organism evidence="2 3">
    <name type="scientific">Phytophthora infestans (strain T30-4)</name>
    <name type="common">Potato late blight agent</name>
    <dbReference type="NCBI Taxonomy" id="403677"/>
    <lineage>
        <taxon>Eukaryota</taxon>
        <taxon>Sar</taxon>
        <taxon>Stramenopiles</taxon>
        <taxon>Oomycota</taxon>
        <taxon>Peronosporomycetes</taxon>
        <taxon>Peronosporales</taxon>
        <taxon>Peronosporaceae</taxon>
        <taxon>Phytophthora</taxon>
    </lineage>
</organism>
<dbReference type="PIRSF" id="PIRSF000654">
    <property type="entry name" value="Integrin-linked_kinase"/>
    <property type="match status" value="1"/>
</dbReference>
<accession>D0P2Z6</accession>
<dbReference type="eggNOG" id="KOG0192">
    <property type="taxonomic scope" value="Eukaryota"/>
</dbReference>
<dbReference type="Pfam" id="PF07714">
    <property type="entry name" value="PK_Tyr_Ser-Thr"/>
    <property type="match status" value="1"/>
</dbReference>
<dbReference type="InParanoid" id="D0P2Z6"/>
<dbReference type="InterPro" id="IPR001245">
    <property type="entry name" value="Ser-Thr/Tyr_kinase_cat_dom"/>
</dbReference>
<dbReference type="Proteomes" id="UP000006643">
    <property type="component" value="Unassembled WGS sequence"/>
</dbReference>
<dbReference type="EMBL" id="DS028323">
    <property type="protein sequence ID" value="EEY58522.1"/>
    <property type="molecule type" value="Genomic_DNA"/>
</dbReference>
<dbReference type="InterPro" id="IPR051681">
    <property type="entry name" value="Ser/Thr_Kinases-Pseudokinases"/>
</dbReference>
<reference evidence="3" key="1">
    <citation type="journal article" date="2009" name="Nature">
        <title>Genome sequence and analysis of the Irish potato famine pathogen Phytophthora infestans.</title>
        <authorList>
            <consortium name="The Broad Institute Genome Sequencing Platform"/>
            <person name="Haas B.J."/>
            <person name="Kamoun S."/>
            <person name="Zody M.C."/>
            <person name="Jiang R.H."/>
            <person name="Handsaker R.E."/>
            <person name="Cano L.M."/>
            <person name="Grabherr M."/>
            <person name="Kodira C.D."/>
            <person name="Raffaele S."/>
            <person name="Torto-Alalibo T."/>
            <person name="Bozkurt T.O."/>
            <person name="Ah-Fong A.M."/>
            <person name="Alvarado L."/>
            <person name="Anderson V.L."/>
            <person name="Armstrong M.R."/>
            <person name="Avrova A."/>
            <person name="Baxter L."/>
            <person name="Beynon J."/>
            <person name="Boevink P.C."/>
            <person name="Bollmann S.R."/>
            <person name="Bos J.I."/>
            <person name="Bulone V."/>
            <person name="Cai G."/>
            <person name="Cakir C."/>
            <person name="Carrington J.C."/>
            <person name="Chawner M."/>
            <person name="Conti L."/>
            <person name="Costanzo S."/>
            <person name="Ewan R."/>
            <person name="Fahlgren N."/>
            <person name="Fischbach M.A."/>
            <person name="Fugelstad J."/>
            <person name="Gilroy E.M."/>
            <person name="Gnerre S."/>
            <person name="Green P.J."/>
            <person name="Grenville-Briggs L.J."/>
            <person name="Griffith J."/>
            <person name="Grunwald N.J."/>
            <person name="Horn K."/>
            <person name="Horner N.R."/>
            <person name="Hu C.H."/>
            <person name="Huitema E."/>
            <person name="Jeong D.H."/>
            <person name="Jones A.M."/>
            <person name="Jones J.D."/>
            <person name="Jones R.W."/>
            <person name="Karlsson E.K."/>
            <person name="Kunjeti S.G."/>
            <person name="Lamour K."/>
            <person name="Liu Z."/>
            <person name="Ma L."/>
            <person name="Maclean D."/>
            <person name="Chibucos M.C."/>
            <person name="McDonald H."/>
            <person name="McWalters J."/>
            <person name="Meijer H.J."/>
            <person name="Morgan W."/>
            <person name="Morris P.F."/>
            <person name="Munro C.A."/>
            <person name="O'Neill K."/>
            <person name="Ospina-Giraldo M."/>
            <person name="Pinzon A."/>
            <person name="Pritchard L."/>
            <person name="Ramsahoye B."/>
            <person name="Ren Q."/>
            <person name="Restrepo S."/>
            <person name="Roy S."/>
            <person name="Sadanandom A."/>
            <person name="Savidor A."/>
            <person name="Schornack S."/>
            <person name="Schwartz D.C."/>
            <person name="Schumann U.D."/>
            <person name="Schwessinger B."/>
            <person name="Seyer L."/>
            <person name="Sharpe T."/>
            <person name="Silvar C."/>
            <person name="Song J."/>
            <person name="Studholme D.J."/>
            <person name="Sykes S."/>
            <person name="Thines M."/>
            <person name="van de Vondervoort P.J."/>
            <person name="Phuntumart V."/>
            <person name="Wawra S."/>
            <person name="Weide R."/>
            <person name="Win J."/>
            <person name="Young C."/>
            <person name="Zhou S."/>
            <person name="Fry W."/>
            <person name="Meyers B.C."/>
            <person name="van West P."/>
            <person name="Ristaino J."/>
            <person name="Govers F."/>
            <person name="Birch P.R."/>
            <person name="Whisson S.C."/>
            <person name="Judelson H.S."/>
            <person name="Nusbaum C."/>
        </authorList>
    </citation>
    <scope>NUCLEOTIDE SEQUENCE [LARGE SCALE GENOMIC DNA]</scope>
    <source>
        <strain evidence="3">T30-4</strain>
    </source>
</reference>
<protein>
    <submittedName>
        <fullName evidence="2">Protein kinase</fullName>
    </submittedName>
</protein>
<keyword evidence="2" id="KW-0418">Kinase</keyword>
<dbReference type="InterPro" id="IPR000719">
    <property type="entry name" value="Prot_kinase_dom"/>
</dbReference>
<dbReference type="SUPFAM" id="SSF56112">
    <property type="entry name" value="Protein kinase-like (PK-like)"/>
    <property type="match status" value="1"/>
</dbReference>
<dbReference type="GeneID" id="9466965"/>
<dbReference type="PROSITE" id="PS50011">
    <property type="entry name" value="PROTEIN_KINASE_DOM"/>
    <property type="match status" value="1"/>
</dbReference>
<dbReference type="OMA" id="EHYDAIN"/>
<dbReference type="RefSeq" id="XP_002895334.1">
    <property type="nucleotide sequence ID" value="XM_002895288.1"/>
</dbReference>
<evidence type="ECO:0000259" key="1">
    <source>
        <dbReference type="PROSITE" id="PS50011"/>
    </source>
</evidence>
<dbReference type="PANTHER" id="PTHR44329:SF214">
    <property type="entry name" value="PROTEIN KINASE DOMAIN-CONTAINING PROTEIN"/>
    <property type="match status" value="1"/>
</dbReference>
<dbReference type="InterPro" id="IPR011009">
    <property type="entry name" value="Kinase-like_dom_sf"/>
</dbReference>
<proteinExistence type="predicted"/>
<dbReference type="STRING" id="403677.D0P2Z6"/>
<evidence type="ECO:0000313" key="3">
    <source>
        <dbReference type="Proteomes" id="UP000006643"/>
    </source>
</evidence>
<keyword evidence="2" id="KW-0808">Transferase</keyword>
<dbReference type="AlphaFoldDB" id="D0P2Z6"/>